<dbReference type="PRINTS" id="PR00007">
    <property type="entry name" value="COMPLEMNTC1Q"/>
</dbReference>
<reference evidence="6" key="2">
    <citation type="submission" date="2025-08" db="UniProtKB">
        <authorList>
            <consortium name="Ensembl"/>
        </authorList>
    </citation>
    <scope>IDENTIFICATION</scope>
</reference>
<evidence type="ECO:0000256" key="2">
    <source>
        <dbReference type="ARBA" id="ARBA00022525"/>
    </source>
</evidence>
<sequence>MTSAVQIKLPSVTESTMKFILLTAVLFCGLTSAQDVVAEDTVDTQSCFPDMCKFLKEFGAMTEKQSSMEARLKEAETQITELKKKDATKVAFTVGLGGGQVGPFSTATTLIYKTVKTNVGNAYNPVTGIFAAPVTGIYYFTFSYHAGGEHPVSLNLIKNNEVVVGVHDHRSSGDGADNGGNSAFLQLQQGDQVYMQLVANTHLYGHIAVTTFSGVLLYQL</sequence>
<feature type="chain" id="PRO_5034361551" description="C1q domain-containing protein" evidence="4">
    <location>
        <begin position="34"/>
        <end position="220"/>
    </location>
</feature>
<reference evidence="6" key="3">
    <citation type="submission" date="2025-09" db="UniProtKB">
        <authorList>
            <consortium name="Ensembl"/>
        </authorList>
    </citation>
    <scope>IDENTIFICATION</scope>
</reference>
<proteinExistence type="predicted"/>
<organism evidence="6 7">
    <name type="scientific">Nothobranchius furzeri</name>
    <name type="common">Turquoise killifish</name>
    <dbReference type="NCBI Taxonomy" id="105023"/>
    <lineage>
        <taxon>Eukaryota</taxon>
        <taxon>Metazoa</taxon>
        <taxon>Chordata</taxon>
        <taxon>Craniata</taxon>
        <taxon>Vertebrata</taxon>
        <taxon>Euteleostomi</taxon>
        <taxon>Actinopterygii</taxon>
        <taxon>Neopterygii</taxon>
        <taxon>Teleostei</taxon>
        <taxon>Neoteleostei</taxon>
        <taxon>Acanthomorphata</taxon>
        <taxon>Ovalentaria</taxon>
        <taxon>Atherinomorphae</taxon>
        <taxon>Cyprinodontiformes</taxon>
        <taxon>Nothobranchiidae</taxon>
        <taxon>Nothobranchius</taxon>
    </lineage>
</organism>
<evidence type="ECO:0000256" key="3">
    <source>
        <dbReference type="ARBA" id="ARBA00022729"/>
    </source>
</evidence>
<dbReference type="PROSITE" id="PS50871">
    <property type="entry name" value="C1Q"/>
    <property type="match status" value="1"/>
</dbReference>
<name>A0A8C6NJ08_NOTFU</name>
<evidence type="ECO:0000313" key="7">
    <source>
        <dbReference type="Proteomes" id="UP000694548"/>
    </source>
</evidence>
<reference evidence="6" key="1">
    <citation type="submission" date="2014-08" db="EMBL/GenBank/DDBJ databases">
        <authorList>
            <person name="Senf B."/>
            <person name="Petzold A."/>
            <person name="Downie B.R."/>
            <person name="Koch P."/>
            <person name="Platzer M."/>
        </authorList>
    </citation>
    <scope>NUCLEOTIDE SEQUENCE [LARGE SCALE GENOMIC DNA]</scope>
    <source>
        <strain evidence="6">GRZ</strain>
    </source>
</reference>
<dbReference type="Ensembl" id="ENSNFUT00015004524.1">
    <property type="protein sequence ID" value="ENSNFUP00015004283.1"/>
    <property type="gene ID" value="ENSNFUG00015002150.1"/>
</dbReference>
<keyword evidence="7" id="KW-1185">Reference proteome</keyword>
<comment type="subcellular location">
    <subcellularLocation>
        <location evidence="1">Secreted</location>
    </subcellularLocation>
</comment>
<gene>
    <name evidence="6" type="primary">LOC107376972</name>
</gene>
<dbReference type="PANTHER" id="PTHR22923">
    <property type="entry name" value="CEREBELLIN-RELATED"/>
    <property type="match status" value="1"/>
</dbReference>
<evidence type="ECO:0000256" key="4">
    <source>
        <dbReference type="SAM" id="SignalP"/>
    </source>
</evidence>
<dbReference type="GeneTree" id="ENSGT00940000163520"/>
<protein>
    <recommendedName>
        <fullName evidence="5">C1q domain-containing protein</fullName>
    </recommendedName>
</protein>
<feature type="signal peptide" evidence="4">
    <location>
        <begin position="1"/>
        <end position="33"/>
    </location>
</feature>
<evidence type="ECO:0000259" key="5">
    <source>
        <dbReference type="PROSITE" id="PS50871"/>
    </source>
</evidence>
<dbReference type="InterPro" id="IPR008983">
    <property type="entry name" value="Tumour_necrosis_fac-like_dom"/>
</dbReference>
<feature type="domain" description="C1q" evidence="5">
    <location>
        <begin position="85"/>
        <end position="220"/>
    </location>
</feature>
<dbReference type="GO" id="GO:0005576">
    <property type="term" value="C:extracellular region"/>
    <property type="evidence" value="ECO:0007669"/>
    <property type="project" value="UniProtKB-SubCell"/>
</dbReference>
<dbReference type="InterPro" id="IPR050822">
    <property type="entry name" value="Cerebellin_Synaptic_Org"/>
</dbReference>
<evidence type="ECO:0000256" key="1">
    <source>
        <dbReference type="ARBA" id="ARBA00004613"/>
    </source>
</evidence>
<keyword evidence="3 4" id="KW-0732">Signal</keyword>
<dbReference type="Pfam" id="PF00386">
    <property type="entry name" value="C1q"/>
    <property type="match status" value="1"/>
</dbReference>
<evidence type="ECO:0000313" key="6">
    <source>
        <dbReference type="Ensembl" id="ENSNFUP00015004283.1"/>
    </source>
</evidence>
<dbReference type="Gene3D" id="2.60.120.40">
    <property type="match status" value="1"/>
</dbReference>
<dbReference type="InterPro" id="IPR001073">
    <property type="entry name" value="C1q_dom"/>
</dbReference>
<keyword evidence="2" id="KW-0964">Secreted</keyword>
<dbReference type="AlphaFoldDB" id="A0A8C6NJ08"/>
<dbReference type="PANTHER" id="PTHR22923:SF102">
    <property type="entry name" value="CEREBELLIN 13-RELATED"/>
    <property type="match status" value="1"/>
</dbReference>
<dbReference type="Proteomes" id="UP000694548">
    <property type="component" value="Chromosome sgr04"/>
</dbReference>
<accession>A0A8C6NJ08</accession>
<dbReference type="SMART" id="SM00110">
    <property type="entry name" value="C1Q"/>
    <property type="match status" value="1"/>
</dbReference>
<dbReference type="SUPFAM" id="SSF49842">
    <property type="entry name" value="TNF-like"/>
    <property type="match status" value="1"/>
</dbReference>